<keyword evidence="4" id="KW-0963">Cytoplasm</keyword>
<dbReference type="EMBL" id="JACGWO010000001">
    <property type="protein sequence ID" value="KAK4438846.1"/>
    <property type="molecule type" value="Genomic_DNA"/>
</dbReference>
<protein>
    <submittedName>
        <fullName evidence="6">Microtubule-associated protein 1</fullName>
    </submittedName>
</protein>
<dbReference type="GO" id="GO:0005874">
    <property type="term" value="C:microtubule"/>
    <property type="evidence" value="ECO:0007669"/>
    <property type="project" value="UniProtKB-KW"/>
</dbReference>
<dbReference type="PANTHER" id="PTHR19321">
    <property type="entry name" value="PROTEIN REGULATOR OF CYTOKINESIS 1 PRC1-RELATED"/>
    <property type="match status" value="1"/>
</dbReference>
<evidence type="ECO:0000256" key="3">
    <source>
        <dbReference type="ARBA" id="ARBA00022701"/>
    </source>
</evidence>
<evidence type="ECO:0000256" key="4">
    <source>
        <dbReference type="ARBA" id="ARBA00023212"/>
    </source>
</evidence>
<proteinExistence type="inferred from homology"/>
<dbReference type="GO" id="GO:0008017">
    <property type="term" value="F:microtubule binding"/>
    <property type="evidence" value="ECO:0007669"/>
    <property type="project" value="InterPro"/>
</dbReference>
<evidence type="ECO:0000256" key="1">
    <source>
        <dbReference type="ARBA" id="ARBA00004245"/>
    </source>
</evidence>
<reference evidence="6" key="1">
    <citation type="submission" date="2020-06" db="EMBL/GenBank/DDBJ databases">
        <authorList>
            <person name="Li T."/>
            <person name="Hu X."/>
            <person name="Zhang T."/>
            <person name="Song X."/>
            <person name="Zhang H."/>
            <person name="Dai N."/>
            <person name="Sheng W."/>
            <person name="Hou X."/>
            <person name="Wei L."/>
        </authorList>
    </citation>
    <scope>NUCLEOTIDE SEQUENCE</scope>
    <source>
        <strain evidence="6">3651</strain>
        <tissue evidence="6">Leaf</tissue>
    </source>
</reference>
<accession>A0AAE2CY22</accession>
<dbReference type="GO" id="GO:0005819">
    <property type="term" value="C:spindle"/>
    <property type="evidence" value="ECO:0007669"/>
    <property type="project" value="TreeGrafter"/>
</dbReference>
<organism evidence="6 7">
    <name type="scientific">Sesamum alatum</name>
    <dbReference type="NCBI Taxonomy" id="300844"/>
    <lineage>
        <taxon>Eukaryota</taxon>
        <taxon>Viridiplantae</taxon>
        <taxon>Streptophyta</taxon>
        <taxon>Embryophyta</taxon>
        <taxon>Tracheophyta</taxon>
        <taxon>Spermatophyta</taxon>
        <taxon>Magnoliopsida</taxon>
        <taxon>eudicotyledons</taxon>
        <taxon>Gunneridae</taxon>
        <taxon>Pentapetalae</taxon>
        <taxon>asterids</taxon>
        <taxon>lamiids</taxon>
        <taxon>Lamiales</taxon>
        <taxon>Pedaliaceae</taxon>
        <taxon>Sesamum</taxon>
    </lineage>
</organism>
<name>A0AAE2CY22_9LAMI</name>
<evidence type="ECO:0000256" key="2">
    <source>
        <dbReference type="ARBA" id="ARBA00006187"/>
    </source>
</evidence>
<evidence type="ECO:0000313" key="7">
    <source>
        <dbReference type="Proteomes" id="UP001293254"/>
    </source>
</evidence>
<feature type="region of interest" description="Disordered" evidence="5">
    <location>
        <begin position="54"/>
        <end position="91"/>
    </location>
</feature>
<comment type="caution">
    <text evidence="6">The sequence shown here is derived from an EMBL/GenBank/DDBJ whole genome shotgun (WGS) entry which is preliminary data.</text>
</comment>
<comment type="subcellular location">
    <subcellularLocation>
        <location evidence="1">Cytoplasm</location>
        <location evidence="1">Cytoskeleton</location>
    </subcellularLocation>
</comment>
<dbReference type="PANTHER" id="PTHR19321:SF4">
    <property type="entry name" value="65-KDA MICROTUBULE-ASSOCIATED PROTEIN 5"/>
    <property type="match status" value="1"/>
</dbReference>
<sequence>MYHRFWHSDSALGLNNRGKKIKNKSHESAVEFEGFVKERRSSSWLECAEDGGLKAANVTGPEGAPVQDRTRERRTRNPAGKNPQNHPFLPTILPEAQDLGTTLIQLWSLMDMPIEEQRRFDHVTCLITLTADEVSSPLSLSIDAIKQAETEVECSNVLKASKKKELIFKRQSELEEIYEGVHMDVDSDKARVQVRYIAVMLFTRILLPPSPKELNSAAAELAQLQNSNSAATGILPLASSVAA</sequence>
<dbReference type="Pfam" id="PF03999">
    <property type="entry name" value="MAP65_ASE1"/>
    <property type="match status" value="1"/>
</dbReference>
<gene>
    <name evidence="6" type="ORF">Salat_0219200</name>
</gene>
<dbReference type="AlphaFoldDB" id="A0AAE2CY22"/>
<reference evidence="6" key="2">
    <citation type="journal article" date="2024" name="Plant">
        <title>Genomic evolution and insights into agronomic trait innovations of Sesamum species.</title>
        <authorList>
            <person name="Miao H."/>
            <person name="Wang L."/>
            <person name="Qu L."/>
            <person name="Liu H."/>
            <person name="Sun Y."/>
            <person name="Le M."/>
            <person name="Wang Q."/>
            <person name="Wei S."/>
            <person name="Zheng Y."/>
            <person name="Lin W."/>
            <person name="Duan Y."/>
            <person name="Cao H."/>
            <person name="Xiong S."/>
            <person name="Wang X."/>
            <person name="Wei L."/>
            <person name="Li C."/>
            <person name="Ma Q."/>
            <person name="Ju M."/>
            <person name="Zhao R."/>
            <person name="Li G."/>
            <person name="Mu C."/>
            <person name="Tian Q."/>
            <person name="Mei H."/>
            <person name="Zhang T."/>
            <person name="Gao T."/>
            <person name="Zhang H."/>
        </authorList>
    </citation>
    <scope>NUCLEOTIDE SEQUENCE</scope>
    <source>
        <strain evidence="6">3651</strain>
    </source>
</reference>
<keyword evidence="3" id="KW-0493">Microtubule</keyword>
<dbReference type="GO" id="GO:0005737">
    <property type="term" value="C:cytoplasm"/>
    <property type="evidence" value="ECO:0007669"/>
    <property type="project" value="TreeGrafter"/>
</dbReference>
<evidence type="ECO:0000256" key="5">
    <source>
        <dbReference type="SAM" id="MobiDB-lite"/>
    </source>
</evidence>
<keyword evidence="7" id="KW-1185">Reference proteome</keyword>
<dbReference type="GO" id="GO:0000226">
    <property type="term" value="P:microtubule cytoskeleton organization"/>
    <property type="evidence" value="ECO:0007669"/>
    <property type="project" value="InterPro"/>
</dbReference>
<dbReference type="InterPro" id="IPR007145">
    <property type="entry name" value="MAP65_Ase1_PRC1"/>
</dbReference>
<keyword evidence="4" id="KW-0206">Cytoskeleton</keyword>
<comment type="similarity">
    <text evidence="2">Belongs to the MAP65/ASE1 family.</text>
</comment>
<dbReference type="Proteomes" id="UP001293254">
    <property type="component" value="Unassembled WGS sequence"/>
</dbReference>
<evidence type="ECO:0000313" key="6">
    <source>
        <dbReference type="EMBL" id="KAK4438846.1"/>
    </source>
</evidence>